<keyword evidence="2" id="KW-1185">Reference proteome</keyword>
<protein>
    <submittedName>
        <fullName evidence="1">Uncharacterized protein</fullName>
    </submittedName>
</protein>
<dbReference type="Proteomes" id="UP000307440">
    <property type="component" value="Unassembled WGS sequence"/>
</dbReference>
<evidence type="ECO:0000313" key="1">
    <source>
        <dbReference type="EMBL" id="TFK25296.1"/>
    </source>
</evidence>
<dbReference type="EMBL" id="ML210188">
    <property type="protein sequence ID" value="TFK25296.1"/>
    <property type="molecule type" value="Genomic_DNA"/>
</dbReference>
<evidence type="ECO:0000313" key="2">
    <source>
        <dbReference type="Proteomes" id="UP000307440"/>
    </source>
</evidence>
<sequence>MFDVEFEGHFDGRALFLLSAITASQVIPDVVKYDAVETVRPLFDRVVCVPASFALFSPHTYPLNLRTDKDRDFYQCLSKRRSDS</sequence>
<proteinExistence type="predicted"/>
<accession>A0A5C3KXL1</accession>
<dbReference type="AlphaFoldDB" id="A0A5C3KXL1"/>
<organism evidence="1 2">
    <name type="scientific">Coprinopsis marcescibilis</name>
    <name type="common">Agaric fungus</name>
    <name type="synonym">Psathyrella marcescibilis</name>
    <dbReference type="NCBI Taxonomy" id="230819"/>
    <lineage>
        <taxon>Eukaryota</taxon>
        <taxon>Fungi</taxon>
        <taxon>Dikarya</taxon>
        <taxon>Basidiomycota</taxon>
        <taxon>Agaricomycotina</taxon>
        <taxon>Agaricomycetes</taxon>
        <taxon>Agaricomycetidae</taxon>
        <taxon>Agaricales</taxon>
        <taxon>Agaricineae</taxon>
        <taxon>Psathyrellaceae</taxon>
        <taxon>Coprinopsis</taxon>
    </lineage>
</organism>
<name>A0A5C3KXL1_COPMA</name>
<reference evidence="1 2" key="1">
    <citation type="journal article" date="2019" name="Nat. Ecol. Evol.">
        <title>Megaphylogeny resolves global patterns of mushroom evolution.</title>
        <authorList>
            <person name="Varga T."/>
            <person name="Krizsan K."/>
            <person name="Foldi C."/>
            <person name="Dima B."/>
            <person name="Sanchez-Garcia M."/>
            <person name="Sanchez-Ramirez S."/>
            <person name="Szollosi G.J."/>
            <person name="Szarkandi J.G."/>
            <person name="Papp V."/>
            <person name="Albert L."/>
            <person name="Andreopoulos W."/>
            <person name="Angelini C."/>
            <person name="Antonin V."/>
            <person name="Barry K.W."/>
            <person name="Bougher N.L."/>
            <person name="Buchanan P."/>
            <person name="Buyck B."/>
            <person name="Bense V."/>
            <person name="Catcheside P."/>
            <person name="Chovatia M."/>
            <person name="Cooper J."/>
            <person name="Damon W."/>
            <person name="Desjardin D."/>
            <person name="Finy P."/>
            <person name="Geml J."/>
            <person name="Haridas S."/>
            <person name="Hughes K."/>
            <person name="Justo A."/>
            <person name="Karasinski D."/>
            <person name="Kautmanova I."/>
            <person name="Kiss B."/>
            <person name="Kocsube S."/>
            <person name="Kotiranta H."/>
            <person name="LaButti K.M."/>
            <person name="Lechner B.E."/>
            <person name="Liimatainen K."/>
            <person name="Lipzen A."/>
            <person name="Lukacs Z."/>
            <person name="Mihaltcheva S."/>
            <person name="Morgado L.N."/>
            <person name="Niskanen T."/>
            <person name="Noordeloos M.E."/>
            <person name="Ohm R.A."/>
            <person name="Ortiz-Santana B."/>
            <person name="Ovrebo C."/>
            <person name="Racz N."/>
            <person name="Riley R."/>
            <person name="Savchenko A."/>
            <person name="Shiryaev A."/>
            <person name="Soop K."/>
            <person name="Spirin V."/>
            <person name="Szebenyi C."/>
            <person name="Tomsovsky M."/>
            <person name="Tulloss R.E."/>
            <person name="Uehling J."/>
            <person name="Grigoriev I.V."/>
            <person name="Vagvolgyi C."/>
            <person name="Papp T."/>
            <person name="Martin F.M."/>
            <person name="Miettinen O."/>
            <person name="Hibbett D.S."/>
            <person name="Nagy L.G."/>
        </authorList>
    </citation>
    <scope>NUCLEOTIDE SEQUENCE [LARGE SCALE GENOMIC DNA]</scope>
    <source>
        <strain evidence="1 2">CBS 121175</strain>
    </source>
</reference>
<gene>
    <name evidence="1" type="ORF">FA15DRAFT_668664</name>
</gene>